<dbReference type="GO" id="GO:0016020">
    <property type="term" value="C:membrane"/>
    <property type="evidence" value="ECO:0007669"/>
    <property type="project" value="TreeGrafter"/>
</dbReference>
<evidence type="ECO:0000256" key="1">
    <source>
        <dbReference type="ARBA" id="ARBA00006484"/>
    </source>
</evidence>
<keyword evidence="5" id="KW-0472">Membrane</keyword>
<evidence type="ECO:0000256" key="4">
    <source>
        <dbReference type="SAM" id="MobiDB-lite"/>
    </source>
</evidence>
<dbReference type="CDD" id="cd05360">
    <property type="entry name" value="SDR_c3"/>
    <property type="match status" value="1"/>
</dbReference>
<dbReference type="SUPFAM" id="SSF51735">
    <property type="entry name" value="NAD(P)-binding Rossmann-fold domains"/>
    <property type="match status" value="1"/>
</dbReference>
<evidence type="ECO:0000256" key="3">
    <source>
        <dbReference type="RuleBase" id="RU000363"/>
    </source>
</evidence>
<keyword evidence="2" id="KW-0560">Oxidoreductase</keyword>
<dbReference type="PRINTS" id="PR00081">
    <property type="entry name" value="GDHRDH"/>
</dbReference>
<dbReference type="PANTHER" id="PTHR44196">
    <property type="entry name" value="DEHYDROGENASE/REDUCTASE SDR FAMILY MEMBER 7B"/>
    <property type="match status" value="1"/>
</dbReference>
<protein>
    <submittedName>
        <fullName evidence="7">Short-chain dehydrogenase/reductase SDR</fullName>
    </submittedName>
</protein>
<evidence type="ECO:0000313" key="7">
    <source>
        <dbReference type="EMBL" id="EDY20889.1"/>
    </source>
</evidence>
<dbReference type="PANTHER" id="PTHR44196:SF1">
    <property type="entry name" value="DEHYDROGENASE_REDUCTASE SDR FAMILY MEMBER 7B"/>
    <property type="match status" value="1"/>
</dbReference>
<evidence type="ECO:0000256" key="2">
    <source>
        <dbReference type="ARBA" id="ARBA00023002"/>
    </source>
</evidence>
<dbReference type="InterPro" id="IPR036291">
    <property type="entry name" value="NAD(P)-bd_dom_sf"/>
</dbReference>
<accession>B4CX91</accession>
<dbReference type="EMBL" id="ABVL01000003">
    <property type="protein sequence ID" value="EDY20889.1"/>
    <property type="molecule type" value="Genomic_DNA"/>
</dbReference>
<gene>
    <name evidence="7" type="ORF">CfE428DRAFT_1182</name>
</gene>
<dbReference type="STRING" id="497964.CfE428DRAFT_1182"/>
<evidence type="ECO:0000313" key="8">
    <source>
        <dbReference type="Proteomes" id="UP000005824"/>
    </source>
</evidence>
<keyword evidence="5" id="KW-0812">Transmembrane</keyword>
<feature type="transmembrane region" description="Helical" evidence="5">
    <location>
        <begin position="312"/>
        <end position="330"/>
    </location>
</feature>
<sequence length="333" mass="36259" precursor="true">MNSSAKPRVVVITGASAGVGRATARAFAREGASIGLIARGQDGLDGAKRDVEELGGSALALPVDVADAEAVEAAAEEVERTLGPIDVWVNVAMTSVFSPVKEMRPEEYKRVTEVNYLGYVYGTLAALKRMLPRNSGRIIQVGSALAYRGIPLQSAYCASKHAIQGFMDSLRCELLHDHSRVKVCMVQMPAMNTPQFGWVRSRMPNKAQPVPPIYQPEVAADAIVFASHHDRREIYVGLPTVEAVVGNKWFPGLLDHYLGRTGFDSQQTNEPKDPDQPDNLFHPVPGDHGAHGSFDSRSCNTSLQLWTDKHRTFLGICCLGILLSMVTALLPRK</sequence>
<dbReference type="GO" id="GO:0016491">
    <property type="term" value="F:oxidoreductase activity"/>
    <property type="evidence" value="ECO:0007669"/>
    <property type="project" value="UniProtKB-KW"/>
</dbReference>
<comment type="similarity">
    <text evidence="1 3">Belongs to the short-chain dehydrogenases/reductases (SDR) family.</text>
</comment>
<evidence type="ECO:0000256" key="5">
    <source>
        <dbReference type="SAM" id="Phobius"/>
    </source>
</evidence>
<dbReference type="PROSITE" id="PS00061">
    <property type="entry name" value="ADH_SHORT"/>
    <property type="match status" value="1"/>
</dbReference>
<dbReference type="PRINTS" id="PR00080">
    <property type="entry name" value="SDRFAMILY"/>
</dbReference>
<dbReference type="InterPro" id="IPR057326">
    <property type="entry name" value="KR_dom"/>
</dbReference>
<dbReference type="InterPro" id="IPR020904">
    <property type="entry name" value="Sc_DH/Rdtase_CS"/>
</dbReference>
<evidence type="ECO:0000259" key="6">
    <source>
        <dbReference type="SMART" id="SM00822"/>
    </source>
</evidence>
<dbReference type="SMART" id="SM00822">
    <property type="entry name" value="PKS_KR"/>
    <property type="match status" value="1"/>
</dbReference>
<name>B4CX91_9BACT</name>
<dbReference type="InParanoid" id="B4CX91"/>
<organism evidence="7 8">
    <name type="scientific">Chthoniobacter flavus Ellin428</name>
    <dbReference type="NCBI Taxonomy" id="497964"/>
    <lineage>
        <taxon>Bacteria</taxon>
        <taxon>Pseudomonadati</taxon>
        <taxon>Verrucomicrobiota</taxon>
        <taxon>Spartobacteria</taxon>
        <taxon>Chthoniobacterales</taxon>
        <taxon>Chthoniobacteraceae</taxon>
        <taxon>Chthoniobacter</taxon>
    </lineage>
</organism>
<keyword evidence="8" id="KW-1185">Reference proteome</keyword>
<dbReference type="InterPro" id="IPR002347">
    <property type="entry name" value="SDR_fam"/>
</dbReference>
<dbReference type="Gene3D" id="3.40.50.720">
    <property type="entry name" value="NAD(P)-binding Rossmann-like Domain"/>
    <property type="match status" value="1"/>
</dbReference>
<dbReference type="Pfam" id="PF00106">
    <property type="entry name" value="adh_short"/>
    <property type="match status" value="1"/>
</dbReference>
<feature type="region of interest" description="Disordered" evidence="4">
    <location>
        <begin position="261"/>
        <end position="287"/>
    </location>
</feature>
<reference evidence="7 8" key="1">
    <citation type="journal article" date="2011" name="J. Bacteriol.">
        <title>Genome sequence of Chthoniobacter flavus Ellin428, an aerobic heterotrophic soil bacterium.</title>
        <authorList>
            <person name="Kant R."/>
            <person name="van Passel M.W."/>
            <person name="Palva A."/>
            <person name="Lucas S."/>
            <person name="Lapidus A."/>
            <person name="Glavina Del Rio T."/>
            <person name="Dalin E."/>
            <person name="Tice H."/>
            <person name="Bruce D."/>
            <person name="Goodwin L."/>
            <person name="Pitluck S."/>
            <person name="Larimer F.W."/>
            <person name="Land M.L."/>
            <person name="Hauser L."/>
            <person name="Sangwan P."/>
            <person name="de Vos W.M."/>
            <person name="Janssen P.H."/>
            <person name="Smidt H."/>
        </authorList>
    </citation>
    <scope>NUCLEOTIDE SEQUENCE [LARGE SCALE GENOMIC DNA]</scope>
    <source>
        <strain evidence="7 8">Ellin428</strain>
    </source>
</reference>
<dbReference type="eggNOG" id="COG0300">
    <property type="taxonomic scope" value="Bacteria"/>
</dbReference>
<dbReference type="AlphaFoldDB" id="B4CX91"/>
<feature type="domain" description="Ketoreductase" evidence="6">
    <location>
        <begin position="8"/>
        <end position="191"/>
    </location>
</feature>
<comment type="caution">
    <text evidence="7">The sequence shown here is derived from an EMBL/GenBank/DDBJ whole genome shotgun (WGS) entry which is preliminary data.</text>
</comment>
<dbReference type="Proteomes" id="UP000005824">
    <property type="component" value="Unassembled WGS sequence"/>
</dbReference>
<keyword evidence="5" id="KW-1133">Transmembrane helix</keyword>
<dbReference type="RefSeq" id="WP_006978508.1">
    <property type="nucleotide sequence ID" value="NZ_ABVL01000003.1"/>
</dbReference>
<proteinExistence type="inferred from homology"/>
<dbReference type="NCBIfam" id="NF005495">
    <property type="entry name" value="PRK07109.1"/>
    <property type="match status" value="1"/>
</dbReference>